<feature type="region of interest" description="Disordered" evidence="1">
    <location>
        <begin position="132"/>
        <end position="158"/>
    </location>
</feature>
<name>A0A813EJC7_POLGL</name>
<evidence type="ECO:0000313" key="3">
    <source>
        <dbReference type="Proteomes" id="UP000654075"/>
    </source>
</evidence>
<dbReference type="Proteomes" id="UP000654075">
    <property type="component" value="Unassembled WGS sequence"/>
</dbReference>
<dbReference type="EMBL" id="CAJNNV010010808">
    <property type="protein sequence ID" value="CAE8599049.1"/>
    <property type="molecule type" value="Genomic_DNA"/>
</dbReference>
<protein>
    <submittedName>
        <fullName evidence="2">Uncharacterized protein</fullName>
    </submittedName>
</protein>
<accession>A0A813EJC7</accession>
<feature type="non-terminal residue" evidence="2">
    <location>
        <position position="342"/>
    </location>
</feature>
<proteinExistence type="predicted"/>
<feature type="compositionally biased region" description="Low complexity" evidence="1">
    <location>
        <begin position="236"/>
        <end position="286"/>
    </location>
</feature>
<sequence length="342" mass="37799">DALNGVLGRWRDGIGSEYILVLDSGADSCSVKTTRASGKVIRSKGLIGLRRPSEFLGVEERVGPKRDQFGRQVQVCWGSGYVLSTEKATAMELHWVSLRGCRDYMWTRLLTPGQLSWCPEVSRSQLVDNCEENTIAGPDGGDNNGDDSSHTNSIGVGDINNNNNYNNYNNDNNNNNNVVAPVAPLLMPWAGLVNCNAARCPTRPVVERGRSTASRPLGPPPPPPLPPPAALEQMRQEQQQEQQQKQQQQQPRQQQQHQQQQENNNHNSNNNNINNNSNNHNNNNNNLGSTRKKATRSRSRLPSHGGSVFCFPQSNRMTGLTHAQPRAPPRQVVGAVLPREAR</sequence>
<feature type="compositionally biased region" description="Pro residues" evidence="1">
    <location>
        <begin position="217"/>
        <end position="229"/>
    </location>
</feature>
<comment type="caution">
    <text evidence="2">The sequence shown here is derived from an EMBL/GenBank/DDBJ whole genome shotgun (WGS) entry which is preliminary data.</text>
</comment>
<evidence type="ECO:0000256" key="1">
    <source>
        <dbReference type="SAM" id="MobiDB-lite"/>
    </source>
</evidence>
<feature type="region of interest" description="Disordered" evidence="1">
    <location>
        <begin position="207"/>
        <end position="342"/>
    </location>
</feature>
<keyword evidence="3" id="KW-1185">Reference proteome</keyword>
<dbReference type="AlphaFoldDB" id="A0A813EJC7"/>
<feature type="non-terminal residue" evidence="2">
    <location>
        <position position="1"/>
    </location>
</feature>
<organism evidence="2 3">
    <name type="scientific">Polarella glacialis</name>
    <name type="common">Dinoflagellate</name>
    <dbReference type="NCBI Taxonomy" id="89957"/>
    <lineage>
        <taxon>Eukaryota</taxon>
        <taxon>Sar</taxon>
        <taxon>Alveolata</taxon>
        <taxon>Dinophyceae</taxon>
        <taxon>Suessiales</taxon>
        <taxon>Suessiaceae</taxon>
        <taxon>Polarella</taxon>
    </lineage>
</organism>
<evidence type="ECO:0000313" key="2">
    <source>
        <dbReference type="EMBL" id="CAE8599049.1"/>
    </source>
</evidence>
<gene>
    <name evidence="2" type="ORF">PGLA1383_LOCUS17426</name>
</gene>
<reference evidence="2" key="1">
    <citation type="submission" date="2021-02" db="EMBL/GenBank/DDBJ databases">
        <authorList>
            <person name="Dougan E. K."/>
            <person name="Rhodes N."/>
            <person name="Thang M."/>
            <person name="Chan C."/>
        </authorList>
    </citation>
    <scope>NUCLEOTIDE SEQUENCE</scope>
</reference>
<feature type="compositionally biased region" description="Basic residues" evidence="1">
    <location>
        <begin position="290"/>
        <end position="301"/>
    </location>
</feature>